<gene>
    <name evidence="1" type="ORF">CWE13_10415</name>
</gene>
<name>A0A432WQB0_9GAMM</name>
<accession>A0A432WQB0</accession>
<proteinExistence type="predicted"/>
<organism evidence="1 2">
    <name type="scientific">Aliidiomarina shirensis</name>
    <dbReference type="NCBI Taxonomy" id="1048642"/>
    <lineage>
        <taxon>Bacteria</taxon>
        <taxon>Pseudomonadati</taxon>
        <taxon>Pseudomonadota</taxon>
        <taxon>Gammaproteobacteria</taxon>
        <taxon>Alteromonadales</taxon>
        <taxon>Idiomarinaceae</taxon>
        <taxon>Aliidiomarina</taxon>
    </lineage>
</organism>
<dbReference type="EMBL" id="PIPP01000005">
    <property type="protein sequence ID" value="RUO35951.1"/>
    <property type="molecule type" value="Genomic_DNA"/>
</dbReference>
<comment type="caution">
    <text evidence="1">The sequence shown here is derived from an EMBL/GenBank/DDBJ whole genome shotgun (WGS) entry which is preliminary data.</text>
</comment>
<dbReference type="Proteomes" id="UP000286934">
    <property type="component" value="Unassembled WGS sequence"/>
</dbReference>
<dbReference type="RefSeq" id="WP_126808376.1">
    <property type="nucleotide sequence ID" value="NZ_PIPP01000005.1"/>
</dbReference>
<sequence>MNLISSLILPVIVLDVSPIIDKNNLVFEDNNNNSSHFVLYSSEFGVESYKSLPRGRGLVFLNTTSGDCFVNRREVGFSSVRPFNADTPLSSLEILDSNENGIIDSDDQIYDYISVWIDINGNGSCDYGEVYSFKELDIELILEGKDRQYRNSQTHTILETFSYRMDGYTDQEFDAWGINFKPL</sequence>
<protein>
    <recommendedName>
        <fullName evidence="3">EF-hand domain-containing protein</fullName>
    </recommendedName>
</protein>
<evidence type="ECO:0008006" key="3">
    <source>
        <dbReference type="Google" id="ProtNLM"/>
    </source>
</evidence>
<evidence type="ECO:0000313" key="1">
    <source>
        <dbReference type="EMBL" id="RUO35951.1"/>
    </source>
</evidence>
<keyword evidence="2" id="KW-1185">Reference proteome</keyword>
<reference evidence="2" key="1">
    <citation type="journal article" date="2018" name="Front. Microbiol.">
        <title>Genome-Based Analysis Reveals the Taxonomy and Diversity of the Family Idiomarinaceae.</title>
        <authorList>
            <person name="Liu Y."/>
            <person name="Lai Q."/>
            <person name="Shao Z."/>
        </authorList>
    </citation>
    <scope>NUCLEOTIDE SEQUENCE [LARGE SCALE GENOMIC DNA]</scope>
    <source>
        <strain evidence="2">AIS</strain>
    </source>
</reference>
<dbReference type="AlphaFoldDB" id="A0A432WQB0"/>
<evidence type="ECO:0000313" key="2">
    <source>
        <dbReference type="Proteomes" id="UP000286934"/>
    </source>
</evidence>